<gene>
    <name evidence="2" type="ORF">G3A03_14035</name>
</gene>
<evidence type="ECO:0000313" key="2">
    <source>
        <dbReference type="EMBL" id="HAE1685816.1"/>
    </source>
</evidence>
<sequence length="152" mass="17013">MQVDTDFISLDTLVATQQAAKWAGVAAIAACISCFATIVGIGVAWRSLHQWKPQYKENSRLQLIDTLVAYQQCLISLPKDLSNDPECKHRKEFLKASIEVDMRGVIYLKQHNNSELKEELENLRIKGAQFVAGKVSKPELALISSIIMLIEL</sequence>
<organism evidence="2">
    <name type="scientific">Salmonella enterica I</name>
    <dbReference type="NCBI Taxonomy" id="59201"/>
    <lineage>
        <taxon>Bacteria</taxon>
        <taxon>Pseudomonadati</taxon>
        <taxon>Pseudomonadota</taxon>
        <taxon>Gammaproteobacteria</taxon>
        <taxon>Enterobacterales</taxon>
        <taxon>Enterobacteriaceae</taxon>
        <taxon>Salmonella</taxon>
    </lineage>
</organism>
<dbReference type="AlphaFoldDB" id="A0A3U0D1T4"/>
<accession>A0A3U0D1T4</accession>
<protein>
    <submittedName>
        <fullName evidence="2">Uncharacterized protein</fullName>
    </submittedName>
</protein>
<reference evidence="2" key="2">
    <citation type="submission" date="2019-10" db="EMBL/GenBank/DDBJ databases">
        <authorList>
            <consortium name="NCBI Pathogen Detection Project"/>
        </authorList>
    </citation>
    <scope>NUCLEOTIDE SEQUENCE</scope>
    <source>
        <strain evidence="2">Salmonella enterica</strain>
    </source>
</reference>
<keyword evidence="1" id="KW-1133">Transmembrane helix</keyword>
<keyword evidence="1" id="KW-0472">Membrane</keyword>
<name>A0A3U0D1T4_SALET</name>
<reference evidence="2" key="1">
    <citation type="journal article" date="2018" name="Genome Biol.">
        <title>SKESA: strategic k-mer extension for scrupulous assemblies.</title>
        <authorList>
            <person name="Souvorov A."/>
            <person name="Agarwala R."/>
            <person name="Lipman D.J."/>
        </authorList>
    </citation>
    <scope>NUCLEOTIDE SEQUENCE</scope>
    <source>
        <strain evidence="2">Salmonella enterica</strain>
    </source>
</reference>
<evidence type="ECO:0000256" key="1">
    <source>
        <dbReference type="SAM" id="Phobius"/>
    </source>
</evidence>
<proteinExistence type="predicted"/>
<dbReference type="EMBL" id="DAARBC010000014">
    <property type="protein sequence ID" value="HAE1685816.1"/>
    <property type="molecule type" value="Genomic_DNA"/>
</dbReference>
<feature type="transmembrane region" description="Helical" evidence="1">
    <location>
        <begin position="22"/>
        <end position="45"/>
    </location>
</feature>
<keyword evidence="1" id="KW-0812">Transmembrane</keyword>
<comment type="caution">
    <text evidence="2">The sequence shown here is derived from an EMBL/GenBank/DDBJ whole genome shotgun (WGS) entry which is preliminary data.</text>
</comment>